<organism evidence="6 7">
    <name type="scientific">Rhizobium helianthi</name>
    <dbReference type="NCBI Taxonomy" id="1132695"/>
    <lineage>
        <taxon>Bacteria</taxon>
        <taxon>Pseudomonadati</taxon>
        <taxon>Pseudomonadota</taxon>
        <taxon>Alphaproteobacteria</taxon>
        <taxon>Hyphomicrobiales</taxon>
        <taxon>Rhizobiaceae</taxon>
        <taxon>Rhizobium/Agrobacterium group</taxon>
        <taxon>Rhizobium</taxon>
    </lineage>
</organism>
<dbReference type="RefSeq" id="WP_377400747.1">
    <property type="nucleotide sequence ID" value="NZ_JBHUEQ010000017.1"/>
</dbReference>
<evidence type="ECO:0000256" key="2">
    <source>
        <dbReference type="ARBA" id="ARBA00016013"/>
    </source>
</evidence>
<dbReference type="EMBL" id="JBHUEQ010000017">
    <property type="protein sequence ID" value="MFD1745997.1"/>
    <property type="molecule type" value="Genomic_DNA"/>
</dbReference>
<evidence type="ECO:0000256" key="1">
    <source>
        <dbReference type="ARBA" id="ARBA00010577"/>
    </source>
</evidence>
<keyword evidence="7" id="KW-1185">Reference proteome</keyword>
<evidence type="ECO:0000256" key="4">
    <source>
        <dbReference type="ARBA" id="ARBA00024746"/>
    </source>
</evidence>
<comment type="caution">
    <text evidence="6">The sequence shown here is derived from an EMBL/GenBank/DDBJ whole genome shotgun (WGS) entry which is preliminary data.</text>
</comment>
<dbReference type="Proteomes" id="UP001597322">
    <property type="component" value="Unassembled WGS sequence"/>
</dbReference>
<dbReference type="Pfam" id="PF03963">
    <property type="entry name" value="FlgD"/>
    <property type="match status" value="1"/>
</dbReference>
<comment type="function">
    <text evidence="4">Required for flagellar hook formation. May act as a scaffolding protein.</text>
</comment>
<keyword evidence="3" id="KW-1005">Bacterial flagellum biogenesis</keyword>
<evidence type="ECO:0000313" key="7">
    <source>
        <dbReference type="Proteomes" id="UP001597322"/>
    </source>
</evidence>
<evidence type="ECO:0000313" key="6">
    <source>
        <dbReference type="EMBL" id="MFD1745997.1"/>
    </source>
</evidence>
<dbReference type="NCBIfam" id="NF004670">
    <property type="entry name" value="PRK06009.1"/>
    <property type="match status" value="1"/>
</dbReference>
<feature type="region of interest" description="Disordered" evidence="5">
    <location>
        <begin position="1"/>
        <end position="23"/>
    </location>
</feature>
<keyword evidence="6" id="KW-0969">Cilium</keyword>
<evidence type="ECO:0000256" key="5">
    <source>
        <dbReference type="SAM" id="MobiDB-lite"/>
    </source>
</evidence>
<proteinExistence type="inferred from homology"/>
<reference evidence="7" key="1">
    <citation type="journal article" date="2019" name="Int. J. Syst. Evol. Microbiol.">
        <title>The Global Catalogue of Microorganisms (GCM) 10K type strain sequencing project: providing services to taxonomists for standard genome sequencing and annotation.</title>
        <authorList>
            <consortium name="The Broad Institute Genomics Platform"/>
            <consortium name="The Broad Institute Genome Sequencing Center for Infectious Disease"/>
            <person name="Wu L."/>
            <person name="Ma J."/>
        </authorList>
    </citation>
    <scope>NUCLEOTIDE SEQUENCE [LARGE SCALE GENOMIC DNA]</scope>
    <source>
        <strain evidence="7">CG52</strain>
    </source>
</reference>
<keyword evidence="6" id="KW-0966">Cell projection</keyword>
<sequence length="171" mass="17809">MAVDPTTSATSTATKNTVSNNPWANASASAGAANKASLNYDSFLKLLIAQLKNQDPTSPMDASQQMSQLASFSQVEQTIQTNTHLKSMLQAEALTRAGDLVGKYVMSSDNTVSGKIAQVEVYSDGVIALTDKKERILMQAGVVVSDAPITPPPAAAEAASSPENEQGFGSS</sequence>
<evidence type="ECO:0000256" key="3">
    <source>
        <dbReference type="ARBA" id="ARBA00022795"/>
    </source>
</evidence>
<gene>
    <name evidence="6" type="primary">flgD</name>
    <name evidence="6" type="ORF">ACFSE1_11045</name>
</gene>
<name>A0ABW4M4T6_9HYPH</name>
<dbReference type="InterPro" id="IPR005648">
    <property type="entry name" value="FlgD"/>
</dbReference>
<comment type="similarity">
    <text evidence="1">Belongs to the FlgD family.</text>
</comment>
<keyword evidence="6" id="KW-0282">Flagellum</keyword>
<feature type="region of interest" description="Disordered" evidence="5">
    <location>
        <begin position="147"/>
        <end position="171"/>
    </location>
</feature>
<accession>A0ABW4M4T6</accession>
<protein>
    <recommendedName>
        <fullName evidence="2">Basal-body rod modification protein FlgD</fullName>
    </recommendedName>
</protein>